<dbReference type="PROSITE" id="PS00933">
    <property type="entry name" value="FGGY_KINASES_1"/>
    <property type="match status" value="1"/>
</dbReference>
<dbReference type="SUPFAM" id="SSF53067">
    <property type="entry name" value="Actin-like ATPase domain"/>
    <property type="match status" value="2"/>
</dbReference>
<feature type="transmembrane region" description="Helical" evidence="12">
    <location>
        <begin position="103"/>
        <end position="122"/>
    </location>
</feature>
<evidence type="ECO:0000256" key="11">
    <source>
        <dbReference type="RuleBase" id="RU003733"/>
    </source>
</evidence>
<proteinExistence type="inferred from homology"/>
<evidence type="ECO:0000256" key="2">
    <source>
        <dbReference type="ARBA" id="ARBA00009156"/>
    </source>
</evidence>
<dbReference type="AlphaFoldDB" id="A0AAW1RNJ2"/>
<dbReference type="PANTHER" id="PTHR10196">
    <property type="entry name" value="SUGAR KINASE"/>
    <property type="match status" value="1"/>
</dbReference>
<dbReference type="InterPro" id="IPR004853">
    <property type="entry name" value="Sugar_P_trans_dom"/>
</dbReference>
<feature type="transmembrane region" description="Helical" evidence="12">
    <location>
        <begin position="234"/>
        <end position="256"/>
    </location>
</feature>
<protein>
    <recommendedName>
        <fullName evidence="3">glycerol kinase</fullName>
        <ecNumber evidence="3">2.7.1.30</ecNumber>
    </recommendedName>
    <alternativeName>
        <fullName evidence="9">ATP:glycerol 3-phosphotransferase</fullName>
    </alternativeName>
</protein>
<keyword evidence="17" id="KW-1185">Reference proteome</keyword>
<feature type="transmembrane region" description="Helical" evidence="12">
    <location>
        <begin position="197"/>
        <end position="214"/>
    </location>
</feature>
<organism evidence="16 17">
    <name type="scientific">Elliptochloris bilobata</name>
    <dbReference type="NCBI Taxonomy" id="381761"/>
    <lineage>
        <taxon>Eukaryota</taxon>
        <taxon>Viridiplantae</taxon>
        <taxon>Chlorophyta</taxon>
        <taxon>core chlorophytes</taxon>
        <taxon>Trebouxiophyceae</taxon>
        <taxon>Trebouxiophyceae incertae sedis</taxon>
        <taxon>Elliptochloris clade</taxon>
        <taxon>Elliptochloris</taxon>
    </lineage>
</organism>
<dbReference type="Pfam" id="PF00370">
    <property type="entry name" value="FGGY_N"/>
    <property type="match status" value="2"/>
</dbReference>
<comment type="catalytic activity">
    <reaction evidence="10">
        <text>glycerol + ATP = sn-glycerol 3-phosphate + ADP + H(+)</text>
        <dbReference type="Rhea" id="RHEA:21644"/>
        <dbReference type="ChEBI" id="CHEBI:15378"/>
        <dbReference type="ChEBI" id="CHEBI:17754"/>
        <dbReference type="ChEBI" id="CHEBI:30616"/>
        <dbReference type="ChEBI" id="CHEBI:57597"/>
        <dbReference type="ChEBI" id="CHEBI:456216"/>
        <dbReference type="EC" id="2.7.1.30"/>
    </reaction>
</comment>
<feature type="domain" description="Carbohydrate kinase FGGY N-terminal" evidence="13">
    <location>
        <begin position="311"/>
        <end position="365"/>
    </location>
</feature>
<dbReference type="Proteomes" id="UP001445335">
    <property type="component" value="Unassembled WGS sequence"/>
</dbReference>
<evidence type="ECO:0000259" key="14">
    <source>
        <dbReference type="Pfam" id="PF02782"/>
    </source>
</evidence>
<feature type="transmembrane region" description="Helical" evidence="12">
    <location>
        <begin position="129"/>
        <end position="147"/>
    </location>
</feature>
<evidence type="ECO:0000256" key="4">
    <source>
        <dbReference type="ARBA" id="ARBA00022679"/>
    </source>
</evidence>
<dbReference type="EC" id="2.7.1.30" evidence="3"/>
<evidence type="ECO:0000256" key="1">
    <source>
        <dbReference type="ARBA" id="ARBA00005190"/>
    </source>
</evidence>
<evidence type="ECO:0000256" key="6">
    <source>
        <dbReference type="ARBA" id="ARBA00022777"/>
    </source>
</evidence>
<evidence type="ECO:0000259" key="15">
    <source>
        <dbReference type="Pfam" id="PF03151"/>
    </source>
</evidence>
<dbReference type="GO" id="GO:0006641">
    <property type="term" value="P:triglyceride metabolic process"/>
    <property type="evidence" value="ECO:0007669"/>
    <property type="project" value="TreeGrafter"/>
</dbReference>
<evidence type="ECO:0000259" key="13">
    <source>
        <dbReference type="Pfam" id="PF00370"/>
    </source>
</evidence>
<feature type="transmembrane region" description="Helical" evidence="12">
    <location>
        <begin position="263"/>
        <end position="284"/>
    </location>
</feature>
<evidence type="ECO:0000313" key="16">
    <source>
        <dbReference type="EMBL" id="KAK9834827.1"/>
    </source>
</evidence>
<dbReference type="GO" id="GO:0046167">
    <property type="term" value="P:glycerol-3-phosphate biosynthetic process"/>
    <property type="evidence" value="ECO:0007669"/>
    <property type="project" value="TreeGrafter"/>
</dbReference>
<dbReference type="InterPro" id="IPR018485">
    <property type="entry name" value="FGGY_C"/>
</dbReference>
<feature type="domain" description="Carbohydrate kinase FGGY N-terminal" evidence="13">
    <location>
        <begin position="373"/>
        <end position="507"/>
    </location>
</feature>
<keyword evidence="8" id="KW-0067">ATP-binding</keyword>
<dbReference type="Gene3D" id="3.30.420.40">
    <property type="match status" value="2"/>
</dbReference>
<feature type="transmembrane region" description="Helical" evidence="12">
    <location>
        <begin position="159"/>
        <end position="176"/>
    </location>
</feature>
<dbReference type="GO" id="GO:0005739">
    <property type="term" value="C:mitochondrion"/>
    <property type="evidence" value="ECO:0007669"/>
    <property type="project" value="TreeGrafter"/>
</dbReference>
<gene>
    <name evidence="16" type="ORF">WJX81_001779</name>
</gene>
<evidence type="ECO:0000256" key="5">
    <source>
        <dbReference type="ARBA" id="ARBA00022741"/>
    </source>
</evidence>
<dbReference type="InterPro" id="IPR018484">
    <property type="entry name" value="FGGY_N"/>
</dbReference>
<feature type="domain" description="Carbohydrate kinase FGGY C-terminal" evidence="14">
    <location>
        <begin position="517"/>
        <end position="705"/>
    </location>
</feature>
<comment type="caution">
    <text evidence="16">The sequence shown here is derived from an EMBL/GenBank/DDBJ whole genome shotgun (WGS) entry which is preliminary data.</text>
</comment>
<accession>A0AAW1RNJ2</accession>
<keyword evidence="4 11" id="KW-0808">Transferase</keyword>
<dbReference type="EMBL" id="JALJOU010000031">
    <property type="protein sequence ID" value="KAK9834827.1"/>
    <property type="molecule type" value="Genomic_DNA"/>
</dbReference>
<keyword evidence="12" id="KW-0472">Membrane</keyword>
<keyword evidence="6 11" id="KW-0418">Kinase</keyword>
<dbReference type="InterPro" id="IPR043129">
    <property type="entry name" value="ATPase_NBD"/>
</dbReference>
<dbReference type="Pfam" id="PF03151">
    <property type="entry name" value="TPT"/>
    <property type="match status" value="1"/>
</dbReference>
<keyword evidence="12" id="KW-1133">Transmembrane helix</keyword>
<dbReference type="InterPro" id="IPR018483">
    <property type="entry name" value="Carb_kinase_FGGY_CS"/>
</dbReference>
<feature type="transmembrane region" description="Helical" evidence="12">
    <location>
        <begin position="42"/>
        <end position="65"/>
    </location>
</feature>
<keyword evidence="5" id="KW-0547">Nucleotide-binding</keyword>
<dbReference type="GO" id="GO:0005524">
    <property type="term" value="F:ATP binding"/>
    <property type="evidence" value="ECO:0007669"/>
    <property type="project" value="UniProtKB-KW"/>
</dbReference>
<keyword evidence="7" id="KW-0319">Glycerol metabolism</keyword>
<evidence type="ECO:0000256" key="9">
    <source>
        <dbReference type="ARBA" id="ARBA00043149"/>
    </source>
</evidence>
<reference evidence="16 17" key="1">
    <citation type="journal article" date="2024" name="Nat. Commun.">
        <title>Phylogenomics reveals the evolutionary origins of lichenization in chlorophyte algae.</title>
        <authorList>
            <person name="Puginier C."/>
            <person name="Libourel C."/>
            <person name="Otte J."/>
            <person name="Skaloud P."/>
            <person name="Haon M."/>
            <person name="Grisel S."/>
            <person name="Petersen M."/>
            <person name="Berrin J.G."/>
            <person name="Delaux P.M."/>
            <person name="Dal Grande F."/>
            <person name="Keller J."/>
        </authorList>
    </citation>
    <scope>NUCLEOTIDE SEQUENCE [LARGE SCALE GENOMIC DNA]</scope>
    <source>
        <strain evidence="16 17">SAG 245.80</strain>
    </source>
</reference>
<evidence type="ECO:0000256" key="10">
    <source>
        <dbReference type="ARBA" id="ARBA00052101"/>
    </source>
</evidence>
<evidence type="ECO:0000256" key="12">
    <source>
        <dbReference type="SAM" id="Phobius"/>
    </source>
</evidence>
<comment type="similarity">
    <text evidence="2 11">Belongs to the FGGY kinase family.</text>
</comment>
<feature type="transmembrane region" description="Helical" evidence="12">
    <location>
        <begin position="72"/>
        <end position="91"/>
    </location>
</feature>
<dbReference type="GO" id="GO:0006071">
    <property type="term" value="P:glycerol metabolic process"/>
    <property type="evidence" value="ECO:0007669"/>
    <property type="project" value="UniProtKB-KW"/>
</dbReference>
<dbReference type="SUPFAM" id="SSF103481">
    <property type="entry name" value="Multidrug resistance efflux transporter EmrE"/>
    <property type="match status" value="1"/>
</dbReference>
<name>A0AAW1RNJ2_9CHLO</name>
<evidence type="ECO:0000256" key="7">
    <source>
        <dbReference type="ARBA" id="ARBA00022798"/>
    </source>
</evidence>
<evidence type="ECO:0000256" key="8">
    <source>
        <dbReference type="ARBA" id="ARBA00022840"/>
    </source>
</evidence>
<comment type="pathway">
    <text evidence="1">Polyol metabolism; glycerol degradation via glycerol kinase pathway; sn-glycerol 3-phosphate from glycerol: step 1/1.</text>
</comment>
<dbReference type="InterPro" id="IPR037185">
    <property type="entry name" value="EmrE-like"/>
</dbReference>
<dbReference type="Pfam" id="PF02782">
    <property type="entry name" value="FGGY_C"/>
    <property type="match status" value="1"/>
</dbReference>
<dbReference type="FunFam" id="3.30.420.40:FF:000007">
    <property type="entry name" value="Glycerol kinase"/>
    <property type="match status" value="1"/>
</dbReference>
<keyword evidence="12" id="KW-0812">Transmembrane</keyword>
<dbReference type="PROSITE" id="PS00445">
    <property type="entry name" value="FGGY_KINASES_2"/>
    <property type="match status" value="1"/>
</dbReference>
<evidence type="ECO:0000256" key="3">
    <source>
        <dbReference type="ARBA" id="ARBA00012099"/>
    </source>
</evidence>
<dbReference type="PANTHER" id="PTHR10196:SF69">
    <property type="entry name" value="GLYCEROL KINASE"/>
    <property type="match status" value="1"/>
</dbReference>
<sequence length="760" mass="80424">MGMQALACLSNKSSPAATTIERPPLVHRWSTLNLVLSVLSFHYVYALTFIHSAVTLLGMWTLAAVGMFEVKVLGAWQVVPLAAAFVGYVVLWNLSLQLNPVGFYQLAKIAITPAVIAIEAAFYAKRPTLAEVAAVAVLCSGVTLGTVSDDQVTTNMSGLAAALAAIACTAVYQIWAGAKQKELGAGSMQLMHQFQPLATGLLALLVVGVEPLGLPGTPHALEEGTILGYEYTPVSVAAILTTAVLGLLVSLSTFLVIGATSSVTFNVVSHLKTVVILAGGYLLFDETMSAKKLGGVVLGMSGVVWYSYLKGTQSSRFTLYNNDAHIVAKFQLDFPQHRTRAGWCEHDPLEIWDSVCRCIEGALAAALSEHGAIRVDHFRPVTGLPVSTYFSAYKWRWLRENVPAVAEAAAQGRCMLGTMDAWLLYQLTGGAEGGVFVTDVSNASRTGLMDLASLSWHAPALRYFGVPADALPQILSNAEVYGRVASGPLAGVPITGCLGDQQAAVLGQRCAPGTVKSTYGTGCFVLLHTGPRPVASTHGLLTTVAHRLGPRAEPQYALEGAIATAGAAVSWLIEGLGLIGGADELEPLARSVDSTDGVFFVPAFSGLLAPHWRPDARGAILGLTGSSSAAHVCRALLEALAWQTREVVDAMRADAGCELRLLRADGGASRNGLLMQLQADALQVEVRRPADLETTSLGAAFAAGIGSGFWTEEWVLGRASQKQEHDTIFEPQVGPDAAEARYAKWRRAVAHSLDLDQLAD</sequence>
<evidence type="ECO:0000313" key="17">
    <source>
        <dbReference type="Proteomes" id="UP001445335"/>
    </source>
</evidence>
<dbReference type="GO" id="GO:0004370">
    <property type="term" value="F:glycerol kinase activity"/>
    <property type="evidence" value="ECO:0007669"/>
    <property type="project" value="UniProtKB-EC"/>
</dbReference>
<feature type="domain" description="Sugar phosphate transporter" evidence="15">
    <location>
        <begin position="44"/>
        <end position="307"/>
    </location>
</feature>